<evidence type="ECO:0008006" key="3">
    <source>
        <dbReference type="Google" id="ProtNLM"/>
    </source>
</evidence>
<protein>
    <recommendedName>
        <fullName evidence="3">DUF3037 domain-containing protein</fullName>
    </recommendedName>
</protein>
<organism evidence="1 2">
    <name type="scientific">Granulicella rosea</name>
    <dbReference type="NCBI Taxonomy" id="474952"/>
    <lineage>
        <taxon>Bacteria</taxon>
        <taxon>Pseudomonadati</taxon>
        <taxon>Acidobacteriota</taxon>
        <taxon>Terriglobia</taxon>
        <taxon>Terriglobales</taxon>
        <taxon>Acidobacteriaceae</taxon>
        <taxon>Granulicella</taxon>
    </lineage>
</organism>
<dbReference type="RefSeq" id="WP_089407779.1">
    <property type="nucleotide sequence ID" value="NZ_FZOU01000002.1"/>
</dbReference>
<dbReference type="Proteomes" id="UP000198356">
    <property type="component" value="Unassembled WGS sequence"/>
</dbReference>
<dbReference type="OrthoDB" id="9803207at2"/>
<gene>
    <name evidence="1" type="ORF">SAMN05421770_102275</name>
</gene>
<keyword evidence="2" id="KW-1185">Reference proteome</keyword>
<proteinExistence type="predicted"/>
<accession>A0A239H9U8</accession>
<evidence type="ECO:0000313" key="1">
    <source>
        <dbReference type="EMBL" id="SNS77593.1"/>
    </source>
</evidence>
<reference evidence="1 2" key="1">
    <citation type="submission" date="2017-06" db="EMBL/GenBank/DDBJ databases">
        <authorList>
            <person name="Kim H.J."/>
            <person name="Triplett B.A."/>
        </authorList>
    </citation>
    <scope>NUCLEOTIDE SEQUENCE [LARGE SCALE GENOMIC DNA]</scope>
    <source>
        <strain evidence="1 2">DSM 18704</strain>
    </source>
</reference>
<dbReference type="AlphaFoldDB" id="A0A239H9U8"/>
<sequence>MHTSASYDYAVLRVVPRVDRQEFVNIGVIVLCRERRYLAARIHVDEARLRALWPQLDIDAVRRHADAVLLICAGEDAGGPIARLSQSERFHWLTSPRSTIMQTSPVHTGLCVETGELLERLYRGLVALIARF</sequence>
<dbReference type="InterPro" id="IPR021398">
    <property type="entry name" value="DUF3037"/>
</dbReference>
<dbReference type="Pfam" id="PF11236">
    <property type="entry name" value="DUF3037"/>
    <property type="match status" value="1"/>
</dbReference>
<evidence type="ECO:0000313" key="2">
    <source>
        <dbReference type="Proteomes" id="UP000198356"/>
    </source>
</evidence>
<name>A0A239H9U8_9BACT</name>
<dbReference type="EMBL" id="FZOU01000002">
    <property type="protein sequence ID" value="SNS77593.1"/>
    <property type="molecule type" value="Genomic_DNA"/>
</dbReference>